<comment type="similarity">
    <text evidence="1">Belongs to the glycosyl hydrolase 25 family.</text>
</comment>
<dbReference type="Proteomes" id="UP000294321">
    <property type="component" value="Chromosome"/>
</dbReference>
<dbReference type="SUPFAM" id="SSF51445">
    <property type="entry name" value="(Trans)glycosidases"/>
    <property type="match status" value="1"/>
</dbReference>
<gene>
    <name evidence="3" type="ORF">ELX58_04590</name>
</gene>
<dbReference type="EMBL" id="CP034726">
    <property type="protein sequence ID" value="QBP18425.1"/>
    <property type="molecule type" value="Genomic_DNA"/>
</dbReference>
<dbReference type="PANTHER" id="PTHR34135:SF1">
    <property type="entry name" value="GLYCOSYL HYDROLASE FAMILY 25"/>
    <property type="match status" value="1"/>
</dbReference>
<dbReference type="GO" id="GO:0016052">
    <property type="term" value="P:carbohydrate catabolic process"/>
    <property type="evidence" value="ECO:0007669"/>
    <property type="project" value="TreeGrafter"/>
</dbReference>
<name>A0A4P6ZKU5_9LACO</name>
<keyword evidence="2" id="KW-1133">Transmembrane helix</keyword>
<keyword evidence="4" id="KW-1185">Reference proteome</keyword>
<keyword evidence="2" id="KW-0812">Transmembrane</keyword>
<evidence type="ECO:0000256" key="2">
    <source>
        <dbReference type="SAM" id="Phobius"/>
    </source>
</evidence>
<sequence length="369" mass="41960">MVKDHKLLKTILWPVVLTIGLVLALFIGGANLSNTTSVNAANAYDISGWQGYINNQQAGQLKHEVNFMILKAEQGGLVTDNQFNHNAYEMQKNNIPYGAYDYSVYANPAQASAEAKALYQRAPQANFYVNDSEENLAGSQYNASTQAWANEIHQITTKPAILYSGSYFMNTHTTPQTRNAYDGLWVAQYGPEPNLPYHYDLWQYTDSHYSPALRERVDASVFPDGANKPMSFWTGKNVTKRQAKMQIASDSNAQPKIRRTRSARKVIKKQVVKTNYRRNNRRSRAKITYNPNYYRSKRVHLLQVTGRHGINLYTLKGKFIGHVNPNVVLTVVKYITVYHKRTGYMTKAVGIHHGHLDLFTSNKKLVTKY</sequence>
<dbReference type="InterPro" id="IPR002053">
    <property type="entry name" value="Glyco_hydro_25"/>
</dbReference>
<protein>
    <recommendedName>
        <fullName evidence="5">1,4-beta-N-acetylmuramidase</fullName>
    </recommendedName>
</protein>
<dbReference type="Pfam" id="PF01183">
    <property type="entry name" value="Glyco_hydro_25"/>
    <property type="match status" value="1"/>
</dbReference>
<reference evidence="4" key="1">
    <citation type="submission" date="2018-12" db="EMBL/GenBank/DDBJ databases">
        <title>A new species of lactobacillus.</title>
        <authorList>
            <person name="Jian Y."/>
            <person name="Xin L."/>
            <person name="Hong Z.J."/>
            <person name="Ming L.Z."/>
            <person name="Hong X.Z."/>
        </authorList>
    </citation>
    <scope>NUCLEOTIDE SEQUENCE [LARGE SCALE GENOMIC DNA]</scope>
    <source>
        <strain evidence="4">HSLZ-75</strain>
    </source>
</reference>
<dbReference type="PANTHER" id="PTHR34135">
    <property type="entry name" value="LYSOZYME"/>
    <property type="match status" value="1"/>
</dbReference>
<organism evidence="3 4">
    <name type="scientific">Acetilactobacillus jinshanensis</name>
    <dbReference type="NCBI Taxonomy" id="1720083"/>
    <lineage>
        <taxon>Bacteria</taxon>
        <taxon>Bacillati</taxon>
        <taxon>Bacillota</taxon>
        <taxon>Bacilli</taxon>
        <taxon>Lactobacillales</taxon>
        <taxon>Lactobacillaceae</taxon>
        <taxon>Acetilactobacillus</taxon>
    </lineage>
</organism>
<dbReference type="RefSeq" id="WP_133441984.1">
    <property type="nucleotide sequence ID" value="NZ_CP034726.1"/>
</dbReference>
<evidence type="ECO:0008006" key="5">
    <source>
        <dbReference type="Google" id="ProtNLM"/>
    </source>
</evidence>
<keyword evidence="2" id="KW-0472">Membrane</keyword>
<dbReference type="GO" id="GO:0016998">
    <property type="term" value="P:cell wall macromolecule catabolic process"/>
    <property type="evidence" value="ECO:0007669"/>
    <property type="project" value="InterPro"/>
</dbReference>
<evidence type="ECO:0000256" key="1">
    <source>
        <dbReference type="ARBA" id="ARBA00010646"/>
    </source>
</evidence>
<dbReference type="GO" id="GO:0003796">
    <property type="term" value="F:lysozyme activity"/>
    <property type="evidence" value="ECO:0007669"/>
    <property type="project" value="InterPro"/>
</dbReference>
<dbReference type="AlphaFoldDB" id="A0A4P6ZKU5"/>
<dbReference type="GO" id="GO:0009253">
    <property type="term" value="P:peptidoglycan catabolic process"/>
    <property type="evidence" value="ECO:0007669"/>
    <property type="project" value="InterPro"/>
</dbReference>
<proteinExistence type="inferred from homology"/>
<evidence type="ECO:0000313" key="3">
    <source>
        <dbReference type="EMBL" id="QBP18425.1"/>
    </source>
</evidence>
<accession>A0A4P6ZKU5</accession>
<feature type="transmembrane region" description="Helical" evidence="2">
    <location>
        <begin position="12"/>
        <end position="32"/>
    </location>
</feature>
<evidence type="ECO:0000313" key="4">
    <source>
        <dbReference type="Proteomes" id="UP000294321"/>
    </source>
</evidence>
<dbReference type="Gene3D" id="3.20.20.80">
    <property type="entry name" value="Glycosidases"/>
    <property type="match status" value="1"/>
</dbReference>
<dbReference type="KEGG" id="lji:ELX58_04590"/>
<dbReference type="PROSITE" id="PS51904">
    <property type="entry name" value="GLYCOSYL_HYDROL_F25_2"/>
    <property type="match status" value="1"/>
</dbReference>
<dbReference type="OrthoDB" id="5056238at2"/>
<dbReference type="InterPro" id="IPR017853">
    <property type="entry name" value="GH"/>
</dbReference>